<keyword evidence="6 9" id="KW-0472">Membrane</keyword>
<protein>
    <recommendedName>
        <fullName evidence="10">Major facilitator superfamily (MFS) profile domain-containing protein</fullName>
    </recommendedName>
</protein>
<dbReference type="InterPro" id="IPR011701">
    <property type="entry name" value="MFS"/>
</dbReference>
<feature type="transmembrane region" description="Helical" evidence="9">
    <location>
        <begin position="339"/>
        <end position="358"/>
    </location>
</feature>
<feature type="transmembrane region" description="Helical" evidence="9">
    <location>
        <begin position="37"/>
        <end position="57"/>
    </location>
</feature>
<feature type="transmembrane region" description="Helical" evidence="9">
    <location>
        <begin position="193"/>
        <end position="213"/>
    </location>
</feature>
<organism evidence="11 12">
    <name type="scientific">Aspergillus versicolor CBS 583.65</name>
    <dbReference type="NCBI Taxonomy" id="1036611"/>
    <lineage>
        <taxon>Eukaryota</taxon>
        <taxon>Fungi</taxon>
        <taxon>Dikarya</taxon>
        <taxon>Ascomycota</taxon>
        <taxon>Pezizomycotina</taxon>
        <taxon>Eurotiomycetes</taxon>
        <taxon>Eurotiomycetidae</taxon>
        <taxon>Eurotiales</taxon>
        <taxon>Aspergillaceae</taxon>
        <taxon>Aspergillus</taxon>
        <taxon>Aspergillus subgen. Nidulantes</taxon>
    </lineage>
</organism>
<dbReference type="VEuPathDB" id="FungiDB:ASPVEDRAFT_27088"/>
<evidence type="ECO:0000256" key="3">
    <source>
        <dbReference type="ARBA" id="ARBA00022475"/>
    </source>
</evidence>
<sequence>MKPESLSQPVQGHPDHGQPIVLDDHENPRQWPAAKKWTCTLIVASMTATVAFCSSIYTAAIDNIKDDFNCSDTVGTLGVTTFLLGFGSGSLLFAPLSELWGRQPIYRLTMGLFCVFQIACAVSPNIAALIVFRFFAGFFGSPTVTNSGGSITDIWPQSHRSVPMAFFSAGSFLGPVTAPIMGGFISQYTSWCWNFWVVLIISGVVYAAVIFLLPETYPAYLLQQKARKLGRASEVTPSHSPKEQLRNSLIRPWLMLCTEPILFLLSLYMALIYGILYLDFTAYPIVYKQSRNWSAGIAGLSFLGIGVGMALATIASPYINVIHARFVTRLGGPQPEARLPHLIPLAWLIPASLFWFGWSAEPPTHWICGIIAGAPFGFTLIVLFLGIMAYLTDCYGPFGASALAANNVLRSIFGAVFPLFAGEMYSGLGVAWATSVLAFVALALTPLPWVFYRFGPRIRGRSTYHLKTKDMPE</sequence>
<evidence type="ECO:0000256" key="8">
    <source>
        <dbReference type="SAM" id="MobiDB-lite"/>
    </source>
</evidence>
<keyword evidence="12" id="KW-1185">Reference proteome</keyword>
<dbReference type="PANTHER" id="PTHR23502:SF186">
    <property type="entry name" value="MAJOR FACILITATOR SUPERFAMILY (MFS) PROFILE DOMAIN-CONTAINING PROTEIN"/>
    <property type="match status" value="1"/>
</dbReference>
<comment type="similarity">
    <text evidence="7">Belongs to the major facilitator superfamily. DHA1 family. Polyamines/proton antiporter (TC 2.A.1.2.16) subfamily.</text>
</comment>
<feature type="transmembrane region" description="Helical" evidence="9">
    <location>
        <begin position="427"/>
        <end position="452"/>
    </location>
</feature>
<evidence type="ECO:0000313" key="12">
    <source>
        <dbReference type="Proteomes" id="UP000184073"/>
    </source>
</evidence>
<reference evidence="12" key="1">
    <citation type="journal article" date="2017" name="Genome Biol.">
        <title>Comparative genomics reveals high biological diversity and specific adaptations in the industrially and medically important fungal genus Aspergillus.</title>
        <authorList>
            <person name="de Vries R.P."/>
            <person name="Riley R."/>
            <person name="Wiebenga A."/>
            <person name="Aguilar-Osorio G."/>
            <person name="Amillis S."/>
            <person name="Uchima C.A."/>
            <person name="Anderluh G."/>
            <person name="Asadollahi M."/>
            <person name="Askin M."/>
            <person name="Barry K."/>
            <person name="Battaglia E."/>
            <person name="Bayram O."/>
            <person name="Benocci T."/>
            <person name="Braus-Stromeyer S.A."/>
            <person name="Caldana C."/>
            <person name="Canovas D."/>
            <person name="Cerqueira G.C."/>
            <person name="Chen F."/>
            <person name="Chen W."/>
            <person name="Choi C."/>
            <person name="Clum A."/>
            <person name="Dos Santos R.A."/>
            <person name="Damasio A.R."/>
            <person name="Diallinas G."/>
            <person name="Emri T."/>
            <person name="Fekete E."/>
            <person name="Flipphi M."/>
            <person name="Freyberg S."/>
            <person name="Gallo A."/>
            <person name="Gournas C."/>
            <person name="Habgood R."/>
            <person name="Hainaut M."/>
            <person name="Harispe M.L."/>
            <person name="Henrissat B."/>
            <person name="Hilden K.S."/>
            <person name="Hope R."/>
            <person name="Hossain A."/>
            <person name="Karabika E."/>
            <person name="Karaffa L."/>
            <person name="Karanyi Z."/>
            <person name="Krasevec N."/>
            <person name="Kuo A."/>
            <person name="Kusch H."/>
            <person name="LaButti K."/>
            <person name="Lagendijk E.L."/>
            <person name="Lapidus A."/>
            <person name="Levasseur A."/>
            <person name="Lindquist E."/>
            <person name="Lipzen A."/>
            <person name="Logrieco A.F."/>
            <person name="MacCabe A."/>
            <person name="Maekelae M.R."/>
            <person name="Malavazi I."/>
            <person name="Melin P."/>
            <person name="Meyer V."/>
            <person name="Mielnichuk N."/>
            <person name="Miskei M."/>
            <person name="Molnar A.P."/>
            <person name="Mule G."/>
            <person name="Ngan C.Y."/>
            <person name="Orejas M."/>
            <person name="Orosz E."/>
            <person name="Ouedraogo J.P."/>
            <person name="Overkamp K.M."/>
            <person name="Park H.-S."/>
            <person name="Perrone G."/>
            <person name="Piumi F."/>
            <person name="Punt P.J."/>
            <person name="Ram A.F."/>
            <person name="Ramon A."/>
            <person name="Rauscher S."/>
            <person name="Record E."/>
            <person name="Riano-Pachon D.M."/>
            <person name="Robert V."/>
            <person name="Roehrig J."/>
            <person name="Ruller R."/>
            <person name="Salamov A."/>
            <person name="Salih N.S."/>
            <person name="Samson R.A."/>
            <person name="Sandor E."/>
            <person name="Sanguinetti M."/>
            <person name="Schuetze T."/>
            <person name="Sepcic K."/>
            <person name="Shelest E."/>
            <person name="Sherlock G."/>
            <person name="Sophianopoulou V."/>
            <person name="Squina F.M."/>
            <person name="Sun H."/>
            <person name="Susca A."/>
            <person name="Todd R.B."/>
            <person name="Tsang A."/>
            <person name="Unkles S.E."/>
            <person name="van de Wiele N."/>
            <person name="van Rossen-Uffink D."/>
            <person name="Oliveira J.V."/>
            <person name="Vesth T.C."/>
            <person name="Visser J."/>
            <person name="Yu J.-H."/>
            <person name="Zhou M."/>
            <person name="Andersen M.R."/>
            <person name="Archer D.B."/>
            <person name="Baker S.E."/>
            <person name="Benoit I."/>
            <person name="Brakhage A.A."/>
            <person name="Braus G.H."/>
            <person name="Fischer R."/>
            <person name="Frisvad J.C."/>
            <person name="Goldman G.H."/>
            <person name="Houbraken J."/>
            <person name="Oakley B."/>
            <person name="Pocsi I."/>
            <person name="Scazzocchio C."/>
            <person name="Seiboth B."/>
            <person name="vanKuyk P.A."/>
            <person name="Wortman J."/>
            <person name="Dyer P.S."/>
            <person name="Grigoriev I.V."/>
        </authorList>
    </citation>
    <scope>NUCLEOTIDE SEQUENCE [LARGE SCALE GENOMIC DNA]</scope>
    <source>
        <strain evidence="12">CBS 583.65</strain>
    </source>
</reference>
<feature type="transmembrane region" description="Helical" evidence="9">
    <location>
        <begin position="77"/>
        <end position="96"/>
    </location>
</feature>
<name>A0A1L9PFT6_ASPVE</name>
<dbReference type="EMBL" id="KV878127">
    <property type="protein sequence ID" value="OJJ00353.1"/>
    <property type="molecule type" value="Genomic_DNA"/>
</dbReference>
<evidence type="ECO:0000256" key="1">
    <source>
        <dbReference type="ARBA" id="ARBA00004651"/>
    </source>
</evidence>
<evidence type="ECO:0000256" key="9">
    <source>
        <dbReference type="SAM" id="Phobius"/>
    </source>
</evidence>
<evidence type="ECO:0000256" key="5">
    <source>
        <dbReference type="ARBA" id="ARBA00022989"/>
    </source>
</evidence>
<proteinExistence type="inferred from homology"/>
<dbReference type="PANTHER" id="PTHR23502">
    <property type="entry name" value="MAJOR FACILITATOR SUPERFAMILY"/>
    <property type="match status" value="1"/>
</dbReference>
<dbReference type="PROSITE" id="PS50850">
    <property type="entry name" value="MFS"/>
    <property type="match status" value="1"/>
</dbReference>
<evidence type="ECO:0000256" key="6">
    <source>
        <dbReference type="ARBA" id="ARBA00023136"/>
    </source>
</evidence>
<feature type="transmembrane region" description="Helical" evidence="9">
    <location>
        <begin position="296"/>
        <end position="319"/>
    </location>
</feature>
<accession>A0A1L9PFT6</accession>
<dbReference type="CDD" id="cd17323">
    <property type="entry name" value="MFS_Tpo1_MDR_like"/>
    <property type="match status" value="1"/>
</dbReference>
<feature type="domain" description="Major facilitator superfamily (MFS) profile" evidence="10">
    <location>
        <begin position="39"/>
        <end position="458"/>
    </location>
</feature>
<dbReference type="Pfam" id="PF07690">
    <property type="entry name" value="MFS_1"/>
    <property type="match status" value="1"/>
</dbReference>
<dbReference type="SUPFAM" id="SSF103473">
    <property type="entry name" value="MFS general substrate transporter"/>
    <property type="match status" value="1"/>
</dbReference>
<keyword evidence="5 9" id="KW-1133">Transmembrane helix</keyword>
<feature type="transmembrane region" description="Helical" evidence="9">
    <location>
        <begin position="108"/>
        <end position="136"/>
    </location>
</feature>
<dbReference type="FunFam" id="1.20.1250.20:FF:000011">
    <property type="entry name" value="MFS multidrug transporter, putative"/>
    <property type="match status" value="1"/>
</dbReference>
<evidence type="ECO:0000259" key="10">
    <source>
        <dbReference type="PROSITE" id="PS50850"/>
    </source>
</evidence>
<evidence type="ECO:0000256" key="4">
    <source>
        <dbReference type="ARBA" id="ARBA00022692"/>
    </source>
</evidence>
<dbReference type="RefSeq" id="XP_040666115.1">
    <property type="nucleotide sequence ID" value="XM_040809978.1"/>
</dbReference>
<dbReference type="AlphaFoldDB" id="A0A1L9PFT6"/>
<dbReference type="GO" id="GO:0005886">
    <property type="term" value="C:plasma membrane"/>
    <property type="evidence" value="ECO:0007669"/>
    <property type="project" value="UniProtKB-SubCell"/>
</dbReference>
<evidence type="ECO:0000256" key="2">
    <source>
        <dbReference type="ARBA" id="ARBA00022448"/>
    </source>
</evidence>
<dbReference type="InterPro" id="IPR020846">
    <property type="entry name" value="MFS_dom"/>
</dbReference>
<gene>
    <name evidence="11" type="ORF">ASPVEDRAFT_27088</name>
</gene>
<evidence type="ECO:0000313" key="11">
    <source>
        <dbReference type="EMBL" id="OJJ00353.1"/>
    </source>
</evidence>
<feature type="region of interest" description="Disordered" evidence="8">
    <location>
        <begin position="1"/>
        <end position="25"/>
    </location>
</feature>
<comment type="subcellular location">
    <subcellularLocation>
        <location evidence="1">Cell membrane</location>
        <topology evidence="1">Multi-pass membrane protein</topology>
    </subcellularLocation>
</comment>
<feature type="transmembrane region" description="Helical" evidence="9">
    <location>
        <begin position="364"/>
        <end position="391"/>
    </location>
</feature>
<keyword evidence="4 9" id="KW-0812">Transmembrane</keyword>
<feature type="transmembrane region" description="Helical" evidence="9">
    <location>
        <begin position="253"/>
        <end position="276"/>
    </location>
</feature>
<feature type="compositionally biased region" description="Polar residues" evidence="8">
    <location>
        <begin position="1"/>
        <end position="10"/>
    </location>
</feature>
<dbReference type="GeneID" id="63725489"/>
<evidence type="ECO:0000256" key="7">
    <source>
        <dbReference type="ARBA" id="ARBA00038459"/>
    </source>
</evidence>
<dbReference type="STRING" id="1036611.A0A1L9PFT6"/>
<keyword evidence="2" id="KW-0813">Transport</keyword>
<dbReference type="OrthoDB" id="3365399at2759"/>
<dbReference type="Proteomes" id="UP000184073">
    <property type="component" value="Unassembled WGS sequence"/>
</dbReference>
<dbReference type="GO" id="GO:0022857">
    <property type="term" value="F:transmembrane transporter activity"/>
    <property type="evidence" value="ECO:0007669"/>
    <property type="project" value="InterPro"/>
</dbReference>
<dbReference type="Gene3D" id="1.20.1250.20">
    <property type="entry name" value="MFS general substrate transporter like domains"/>
    <property type="match status" value="1"/>
</dbReference>
<dbReference type="InterPro" id="IPR036259">
    <property type="entry name" value="MFS_trans_sf"/>
</dbReference>
<keyword evidence="3" id="KW-1003">Cell membrane</keyword>